<evidence type="ECO:0000313" key="4">
    <source>
        <dbReference type="Proteomes" id="UP000230407"/>
    </source>
</evidence>
<evidence type="ECO:0000256" key="1">
    <source>
        <dbReference type="SAM" id="MobiDB-lite"/>
    </source>
</evidence>
<evidence type="ECO:0000313" key="3">
    <source>
        <dbReference type="EMBL" id="PJE96566.1"/>
    </source>
</evidence>
<dbReference type="Proteomes" id="UP000230407">
    <property type="component" value="Unassembled WGS sequence"/>
</dbReference>
<dbReference type="Pfam" id="PF01370">
    <property type="entry name" value="Epimerase"/>
    <property type="match status" value="1"/>
</dbReference>
<accession>A0A2M8LX76</accession>
<dbReference type="InterPro" id="IPR050177">
    <property type="entry name" value="Lipid_A_modif_metabolic_enz"/>
</dbReference>
<keyword evidence="4" id="KW-1185">Reference proteome</keyword>
<comment type="caution">
    <text evidence="3">The sequence shown here is derived from an EMBL/GenBank/DDBJ whole genome shotgun (WGS) entry which is preliminary data.</text>
</comment>
<evidence type="ECO:0000259" key="2">
    <source>
        <dbReference type="Pfam" id="PF01370"/>
    </source>
</evidence>
<dbReference type="AlphaFoldDB" id="A0A2M8LX76"/>
<name>A0A2M8LX76_9ACTN</name>
<protein>
    <submittedName>
        <fullName evidence="3">Epimerase</fullName>
    </submittedName>
</protein>
<dbReference type="InterPro" id="IPR001509">
    <property type="entry name" value="Epimerase_deHydtase"/>
</dbReference>
<organism evidence="3 4">
    <name type="scientific">Streptomyces carminius</name>
    <dbReference type="NCBI Taxonomy" id="2665496"/>
    <lineage>
        <taxon>Bacteria</taxon>
        <taxon>Bacillati</taxon>
        <taxon>Actinomycetota</taxon>
        <taxon>Actinomycetes</taxon>
        <taxon>Kitasatosporales</taxon>
        <taxon>Streptomycetaceae</taxon>
        <taxon>Streptomyces</taxon>
    </lineage>
</organism>
<dbReference type="PANTHER" id="PTHR43245">
    <property type="entry name" value="BIFUNCTIONAL POLYMYXIN RESISTANCE PROTEIN ARNA"/>
    <property type="match status" value="1"/>
</dbReference>
<proteinExistence type="predicted"/>
<dbReference type="SUPFAM" id="SSF51735">
    <property type="entry name" value="NAD(P)-binding Rossmann-fold domains"/>
    <property type="match status" value="1"/>
</dbReference>
<dbReference type="EMBL" id="PGGW01000058">
    <property type="protein sequence ID" value="PJE96566.1"/>
    <property type="molecule type" value="Genomic_DNA"/>
</dbReference>
<reference evidence="3 4" key="1">
    <citation type="submission" date="2017-11" db="EMBL/GenBank/DDBJ databases">
        <title>Streptomyces carmine sp. nov., a novel actinomycete isolated from Sophora alopecuroides in Xinjiang, China.</title>
        <authorList>
            <person name="Wang Y."/>
            <person name="Luo X."/>
            <person name="Wan C."/>
            <person name="Zhang L."/>
        </authorList>
    </citation>
    <scope>NUCLEOTIDE SEQUENCE [LARGE SCALE GENOMIC DNA]</scope>
    <source>
        <strain evidence="3 4">TRM SA0054</strain>
    </source>
</reference>
<dbReference type="PANTHER" id="PTHR43245:SF13">
    <property type="entry name" value="UDP-D-APIOSE_UDP-D-XYLOSE SYNTHASE 2"/>
    <property type="match status" value="1"/>
</dbReference>
<gene>
    <name evidence="3" type="ORF">CUT44_18230</name>
</gene>
<sequence>MERAVVTGASGFIGGHVVAALLARGTRVTGIDLRPPGGVPGSPDTPGRTGGGGYSFVSGDIASDDVLEHVRHADAVIHLAGRAGVRPSWGGGFGVYLRDNVLATQRLLEACVLGRVCRFVYASSSSVYGTAGTPVPESAVPNPVSPYGASKLAGEGLCSAYGCLPGSGTGVVVLRYFTVYGPGQRPDMAISRLIGSALTGREFNLLGDGKQERDFTYVSDIVDATLRAAALDLRDGSCLPEVFNVGTGVRTRMRDLIGLVEESTGRRIRLRSSPPAAGDMGSTCADTRRAAAVLGHRSAVPLRLGITRQLSAMRGSR</sequence>
<dbReference type="InterPro" id="IPR036291">
    <property type="entry name" value="NAD(P)-bd_dom_sf"/>
</dbReference>
<feature type="domain" description="NAD-dependent epimerase/dehydratase" evidence="2">
    <location>
        <begin position="5"/>
        <end position="246"/>
    </location>
</feature>
<dbReference type="Gene3D" id="3.40.50.720">
    <property type="entry name" value="NAD(P)-binding Rossmann-like Domain"/>
    <property type="match status" value="1"/>
</dbReference>
<feature type="region of interest" description="Disordered" evidence="1">
    <location>
        <begin position="32"/>
        <end position="54"/>
    </location>
</feature>
<dbReference type="PRINTS" id="PR01713">
    <property type="entry name" value="NUCEPIMERASE"/>
</dbReference>